<feature type="compositionally biased region" description="Polar residues" evidence="2">
    <location>
        <begin position="112"/>
        <end position="122"/>
    </location>
</feature>
<feature type="compositionally biased region" description="Polar residues" evidence="2">
    <location>
        <begin position="367"/>
        <end position="378"/>
    </location>
</feature>
<dbReference type="PANTHER" id="PTHR12161:SF14">
    <property type="entry name" value="REGULATOR OF VPS4 ACTIVITY IN THE MVB PATHWAY PROTEIN"/>
    <property type="match status" value="1"/>
</dbReference>
<protein>
    <submittedName>
        <fullName evidence="3">Uncharacterized protein</fullName>
    </submittedName>
</protein>
<dbReference type="Proteomes" id="UP001187192">
    <property type="component" value="Unassembled WGS sequence"/>
</dbReference>
<dbReference type="PANTHER" id="PTHR12161">
    <property type="entry name" value="IST1 FAMILY MEMBER"/>
    <property type="match status" value="1"/>
</dbReference>
<evidence type="ECO:0000313" key="3">
    <source>
        <dbReference type="EMBL" id="GMN37241.1"/>
    </source>
</evidence>
<dbReference type="InterPro" id="IPR042277">
    <property type="entry name" value="IST1-like"/>
</dbReference>
<gene>
    <name evidence="3" type="ORF">TIFTF001_006654</name>
</gene>
<evidence type="ECO:0000313" key="4">
    <source>
        <dbReference type="Proteomes" id="UP001187192"/>
    </source>
</evidence>
<feature type="region of interest" description="Disordered" evidence="2">
    <location>
        <begin position="105"/>
        <end position="387"/>
    </location>
</feature>
<keyword evidence="4" id="KW-1185">Reference proteome</keyword>
<proteinExistence type="inferred from homology"/>
<name>A0AA88D002_FICCA</name>
<feature type="compositionally biased region" description="Basic and acidic residues" evidence="2">
    <location>
        <begin position="161"/>
        <end position="181"/>
    </location>
</feature>
<feature type="compositionally biased region" description="Basic and acidic residues" evidence="2">
    <location>
        <begin position="302"/>
        <end position="312"/>
    </location>
</feature>
<dbReference type="Pfam" id="PF03398">
    <property type="entry name" value="Ist1"/>
    <property type="match status" value="1"/>
</dbReference>
<dbReference type="AlphaFoldDB" id="A0AA88D002"/>
<dbReference type="Gene3D" id="1.20.1260.60">
    <property type="entry name" value="Vacuolar protein sorting-associated protein Ist1"/>
    <property type="match status" value="1"/>
</dbReference>
<reference evidence="3" key="1">
    <citation type="submission" date="2023-07" db="EMBL/GenBank/DDBJ databases">
        <title>draft genome sequence of fig (Ficus carica).</title>
        <authorList>
            <person name="Takahashi T."/>
            <person name="Nishimura K."/>
        </authorList>
    </citation>
    <scope>NUCLEOTIDE SEQUENCE</scope>
</reference>
<dbReference type="EMBL" id="BTGU01000006">
    <property type="protein sequence ID" value="GMN37241.1"/>
    <property type="molecule type" value="Genomic_DNA"/>
</dbReference>
<dbReference type="GO" id="GO:0015031">
    <property type="term" value="P:protein transport"/>
    <property type="evidence" value="ECO:0007669"/>
    <property type="project" value="InterPro"/>
</dbReference>
<evidence type="ECO:0000256" key="2">
    <source>
        <dbReference type="SAM" id="MobiDB-lite"/>
    </source>
</evidence>
<comment type="similarity">
    <text evidence="1">Belongs to the IST1 family.</text>
</comment>
<dbReference type="InterPro" id="IPR005061">
    <property type="entry name" value="Ist1"/>
</dbReference>
<organism evidence="3 4">
    <name type="scientific">Ficus carica</name>
    <name type="common">Common fig</name>
    <dbReference type="NCBI Taxonomy" id="3494"/>
    <lineage>
        <taxon>Eukaryota</taxon>
        <taxon>Viridiplantae</taxon>
        <taxon>Streptophyta</taxon>
        <taxon>Embryophyta</taxon>
        <taxon>Tracheophyta</taxon>
        <taxon>Spermatophyta</taxon>
        <taxon>Magnoliopsida</taxon>
        <taxon>eudicotyledons</taxon>
        <taxon>Gunneridae</taxon>
        <taxon>Pentapetalae</taxon>
        <taxon>rosids</taxon>
        <taxon>fabids</taxon>
        <taxon>Rosales</taxon>
        <taxon>Moraceae</taxon>
        <taxon>Ficeae</taxon>
        <taxon>Ficus</taxon>
    </lineage>
</organism>
<accession>A0AA88D002</accession>
<comment type="caution">
    <text evidence="3">The sequence shown here is derived from an EMBL/GenBank/DDBJ whole genome shotgun (WGS) entry which is preliminary data.</text>
</comment>
<evidence type="ECO:0000256" key="1">
    <source>
        <dbReference type="ARBA" id="ARBA00005536"/>
    </source>
</evidence>
<sequence length="403" mass="45427">MISPIFSGMALTSMHSTGECAEECREAVSTLIYAAARFADLPELRDLRNVFAERYGNSLDSYTSKEFMERLKQKDFTKEMKLQLLQDIAKEFSIEWNSKALEQKLFTPPPVQNQSKYASLGSNDDESYRSHNQNKEAAFARRNAQEPVNKPSNMKNYAASEETKVDLISRHSKNVSRDRYKLQSSSEDETITDFSKDSRKTSSSSAGSEDDPDSIKPSYHKVIRPPYLKLKPERSLAEPPKLNGHFDQEEANNLQDDPGEENKQKPRSVRQRNLKPPPGYNGNSSGAKQETRRSLRNMNNNDPRDEEEKKIDGLLMHYSNKKSPYQHGESNTSRHNRSKTELANPPGRVSSFPLDPTSPAATRGPQRATSLQPETLSGANHVHPKLPADYDDLAARIAALRGK</sequence>